<reference evidence="2 3" key="1">
    <citation type="journal article" date="2016" name="Nat. Commun.">
        <title>Thousands of microbial genomes shed light on interconnected biogeochemical processes in an aquifer system.</title>
        <authorList>
            <person name="Anantharaman K."/>
            <person name="Brown C.T."/>
            <person name="Hug L.A."/>
            <person name="Sharon I."/>
            <person name="Castelle C.J."/>
            <person name="Probst A.J."/>
            <person name="Thomas B.C."/>
            <person name="Singh A."/>
            <person name="Wilkins M.J."/>
            <person name="Karaoz U."/>
            <person name="Brodie E.L."/>
            <person name="Williams K.H."/>
            <person name="Hubbard S.S."/>
            <person name="Banfield J.F."/>
        </authorList>
    </citation>
    <scope>NUCLEOTIDE SEQUENCE [LARGE SCALE GENOMIC DNA]</scope>
</reference>
<proteinExistence type="predicted"/>
<sequence>MPIKLSKHAIKFLKHLPPKQEYQLVRRITELAQNPIAPDVRKMSGFDCLRVDSGEYRIVYSMRDDSIFVWLVGKRNDDEVYRKLKRMLK</sequence>
<gene>
    <name evidence="2" type="ORF">A2938_03515</name>
</gene>
<dbReference type="InterPro" id="IPR035093">
    <property type="entry name" value="RelE/ParE_toxin_dom_sf"/>
</dbReference>
<keyword evidence="1" id="KW-1277">Toxin-antitoxin system</keyword>
<organism evidence="2 3">
    <name type="scientific">Candidatus Taylorbacteria bacterium RIFCSPLOWO2_01_FULL_48_100</name>
    <dbReference type="NCBI Taxonomy" id="1802322"/>
    <lineage>
        <taxon>Bacteria</taxon>
        <taxon>Candidatus Tayloriibacteriota</taxon>
    </lineage>
</organism>
<dbReference type="Pfam" id="PF05016">
    <property type="entry name" value="ParE_toxin"/>
    <property type="match status" value="1"/>
</dbReference>
<dbReference type="Proteomes" id="UP000177797">
    <property type="component" value="Unassembled WGS sequence"/>
</dbReference>
<dbReference type="SUPFAM" id="SSF143011">
    <property type="entry name" value="RelE-like"/>
    <property type="match status" value="1"/>
</dbReference>
<protein>
    <submittedName>
        <fullName evidence="2">Addiction module toxin RelE</fullName>
    </submittedName>
</protein>
<name>A0A1G2NES5_9BACT</name>
<evidence type="ECO:0000313" key="2">
    <source>
        <dbReference type="EMBL" id="OHA34590.1"/>
    </source>
</evidence>
<dbReference type="InterPro" id="IPR007712">
    <property type="entry name" value="RelE/ParE_toxin"/>
</dbReference>
<evidence type="ECO:0000256" key="1">
    <source>
        <dbReference type="ARBA" id="ARBA00022649"/>
    </source>
</evidence>
<dbReference type="EMBL" id="MHSA01000011">
    <property type="protein sequence ID" value="OHA34590.1"/>
    <property type="molecule type" value="Genomic_DNA"/>
</dbReference>
<dbReference type="Gene3D" id="3.30.2310.20">
    <property type="entry name" value="RelE-like"/>
    <property type="match status" value="1"/>
</dbReference>
<comment type="caution">
    <text evidence="2">The sequence shown here is derived from an EMBL/GenBank/DDBJ whole genome shotgun (WGS) entry which is preliminary data.</text>
</comment>
<evidence type="ECO:0000313" key="3">
    <source>
        <dbReference type="Proteomes" id="UP000177797"/>
    </source>
</evidence>
<dbReference type="AlphaFoldDB" id="A0A1G2NES5"/>
<accession>A0A1G2NES5</accession>